<keyword evidence="2" id="KW-1185">Reference proteome</keyword>
<protein>
    <submittedName>
        <fullName evidence="1">Uncharacterized protein</fullName>
    </submittedName>
</protein>
<evidence type="ECO:0000313" key="1">
    <source>
        <dbReference type="EMBL" id="RMX57935.1"/>
    </source>
</evidence>
<name>A0A3M6UWB7_POCDA</name>
<proteinExistence type="predicted"/>
<dbReference type="AlphaFoldDB" id="A0A3M6UWB7"/>
<evidence type="ECO:0000313" key="2">
    <source>
        <dbReference type="Proteomes" id="UP000275408"/>
    </source>
</evidence>
<organism evidence="1 2">
    <name type="scientific">Pocillopora damicornis</name>
    <name type="common">Cauliflower coral</name>
    <name type="synonym">Millepora damicornis</name>
    <dbReference type="NCBI Taxonomy" id="46731"/>
    <lineage>
        <taxon>Eukaryota</taxon>
        <taxon>Metazoa</taxon>
        <taxon>Cnidaria</taxon>
        <taxon>Anthozoa</taxon>
        <taxon>Hexacorallia</taxon>
        <taxon>Scleractinia</taxon>
        <taxon>Astrocoeniina</taxon>
        <taxon>Pocilloporidae</taxon>
        <taxon>Pocillopora</taxon>
    </lineage>
</organism>
<comment type="caution">
    <text evidence="1">The sequence shown here is derived from an EMBL/GenBank/DDBJ whole genome shotgun (WGS) entry which is preliminary data.</text>
</comment>
<gene>
    <name evidence="1" type="ORF">pdam_00021949</name>
</gene>
<accession>A0A3M6UWB7</accession>
<sequence length="161" mass="17955">MPLLQLEYHSKSHDIKEVADLGKLQITGIRLQSCLGCGAGFVESCLCVSSVLVYLVAWTKGPWIHLSLANNVKYSRVCSINLESAKKMKAVFNETRENLDEGLQLPENLEYLLRSVFFAGVKLEDITSHIKLFADDALLYGLVHNSDDAMSLQPDLDKLVE</sequence>
<dbReference type="Proteomes" id="UP000275408">
    <property type="component" value="Unassembled WGS sequence"/>
</dbReference>
<dbReference type="EMBL" id="RCHS01000571">
    <property type="protein sequence ID" value="RMX57935.1"/>
    <property type="molecule type" value="Genomic_DNA"/>
</dbReference>
<reference evidence="1 2" key="1">
    <citation type="journal article" date="2018" name="Sci. Rep.">
        <title>Comparative analysis of the Pocillopora damicornis genome highlights role of immune system in coral evolution.</title>
        <authorList>
            <person name="Cunning R."/>
            <person name="Bay R.A."/>
            <person name="Gillette P."/>
            <person name="Baker A.C."/>
            <person name="Traylor-Knowles N."/>
        </authorList>
    </citation>
    <scope>NUCLEOTIDE SEQUENCE [LARGE SCALE GENOMIC DNA]</scope>
    <source>
        <strain evidence="1">RSMAS</strain>
        <tissue evidence="1">Whole animal</tissue>
    </source>
</reference>